<reference evidence="2 3" key="1">
    <citation type="submission" date="2019-12" db="EMBL/GenBank/DDBJ databases">
        <title>Complete genome sequence of Leuconostoc lactis strain AVN1 provides insights into metabolic potential.</title>
        <authorList>
            <person name="Besrour N."/>
            <person name="Najjari A."/>
            <person name="Fhoula I."/>
            <person name="Jaballah S."/>
            <person name="Klibi N."/>
            <person name="Ouzari H.I."/>
        </authorList>
    </citation>
    <scope>NUCLEOTIDE SEQUENCE [LARGE SCALE GENOMIC DNA]</scope>
    <source>
        <strain evidence="2 3">AVN1</strain>
    </source>
</reference>
<dbReference type="GO" id="GO:0071111">
    <property type="term" value="F:cyclic-guanylate-specific phosphodiesterase activity"/>
    <property type="evidence" value="ECO:0007669"/>
    <property type="project" value="InterPro"/>
</dbReference>
<evidence type="ECO:0000313" key="3">
    <source>
        <dbReference type="Proteomes" id="UP000478636"/>
    </source>
</evidence>
<accession>A0A6L7ABH6</accession>
<feature type="domain" description="EAL" evidence="1">
    <location>
        <begin position="1"/>
        <end position="225"/>
    </location>
</feature>
<dbReference type="EMBL" id="WSZI01000021">
    <property type="protein sequence ID" value="MWN21830.1"/>
    <property type="molecule type" value="Genomic_DNA"/>
</dbReference>
<gene>
    <name evidence="2" type="ORF">GQS40_13800</name>
</gene>
<proteinExistence type="predicted"/>
<sequence length="225" mass="26004">MEKQFYFNAQPIVALNNYREYDVQFYELLLREVTTNCFPGQKFFDLIANETGNARFMLFFEQQIRLILQSKKINTVSINLDTVQLDYAATYIFLEKLSDLSAAIILEITEREYSAKTTTITDFILFAKSQGYRIVLDDIDVHSHLEAAEVDALGIIGVKISHEVIHKLPMPSFRRRITRFNAKMAAIHVDVIMEGVAEEAQVVRLFDLGIKYQQGYHFANQDMML</sequence>
<dbReference type="SUPFAM" id="SSF141868">
    <property type="entry name" value="EAL domain-like"/>
    <property type="match status" value="1"/>
</dbReference>
<organism evidence="2 3">
    <name type="scientific">Leuconostoc lactis</name>
    <dbReference type="NCBI Taxonomy" id="1246"/>
    <lineage>
        <taxon>Bacteria</taxon>
        <taxon>Bacillati</taxon>
        <taxon>Bacillota</taxon>
        <taxon>Bacilli</taxon>
        <taxon>Lactobacillales</taxon>
        <taxon>Lactobacillaceae</taxon>
        <taxon>Leuconostoc</taxon>
    </lineage>
</organism>
<evidence type="ECO:0000259" key="1">
    <source>
        <dbReference type="PROSITE" id="PS50883"/>
    </source>
</evidence>
<comment type="caution">
    <text evidence="2">The sequence shown here is derived from an EMBL/GenBank/DDBJ whole genome shotgun (WGS) entry which is preliminary data.</text>
</comment>
<dbReference type="Gene3D" id="3.20.20.450">
    <property type="entry name" value="EAL domain"/>
    <property type="match status" value="1"/>
</dbReference>
<dbReference type="SMART" id="SM00052">
    <property type="entry name" value="EAL"/>
    <property type="match status" value="1"/>
</dbReference>
<dbReference type="InterPro" id="IPR035919">
    <property type="entry name" value="EAL_sf"/>
</dbReference>
<name>A0A6L7ABH6_LEULA</name>
<dbReference type="PANTHER" id="PTHR33121">
    <property type="entry name" value="CYCLIC DI-GMP PHOSPHODIESTERASE PDEF"/>
    <property type="match status" value="1"/>
</dbReference>
<protein>
    <submittedName>
        <fullName evidence="2">EAL domain-containing protein</fullName>
    </submittedName>
</protein>
<dbReference type="InterPro" id="IPR001633">
    <property type="entry name" value="EAL_dom"/>
</dbReference>
<dbReference type="RefSeq" id="WP_029510072.1">
    <property type="nucleotide sequence ID" value="NZ_BJMJ01000015.1"/>
</dbReference>
<dbReference type="InterPro" id="IPR050706">
    <property type="entry name" value="Cyclic-di-GMP_PDE-like"/>
</dbReference>
<dbReference type="Proteomes" id="UP000478636">
    <property type="component" value="Unassembled WGS sequence"/>
</dbReference>
<dbReference type="PANTHER" id="PTHR33121:SF70">
    <property type="entry name" value="SIGNALING PROTEIN YKOW"/>
    <property type="match status" value="1"/>
</dbReference>
<evidence type="ECO:0000313" key="2">
    <source>
        <dbReference type="EMBL" id="MWN21830.1"/>
    </source>
</evidence>
<dbReference type="AlphaFoldDB" id="A0A6L7ABH6"/>
<dbReference type="Pfam" id="PF00563">
    <property type="entry name" value="EAL"/>
    <property type="match status" value="1"/>
</dbReference>
<dbReference type="PROSITE" id="PS50883">
    <property type="entry name" value="EAL"/>
    <property type="match status" value="1"/>
</dbReference>